<evidence type="ECO:0000256" key="1">
    <source>
        <dbReference type="ARBA" id="ARBA00022670"/>
    </source>
</evidence>
<keyword evidence="6" id="KW-1185">Reference proteome</keyword>
<feature type="compositionally biased region" description="Polar residues" evidence="3">
    <location>
        <begin position="187"/>
        <end position="198"/>
    </location>
</feature>
<dbReference type="InterPro" id="IPR051201">
    <property type="entry name" value="Chloro_Bact_Ser_Proteases"/>
</dbReference>
<dbReference type="Pfam" id="PF13365">
    <property type="entry name" value="Trypsin_2"/>
    <property type="match status" value="1"/>
</dbReference>
<dbReference type="GO" id="GO:0006508">
    <property type="term" value="P:proteolysis"/>
    <property type="evidence" value="ECO:0007669"/>
    <property type="project" value="UniProtKB-KW"/>
</dbReference>
<dbReference type="CDD" id="cd06779">
    <property type="entry name" value="cpPDZ_Deg_HtrA-like"/>
    <property type="match status" value="1"/>
</dbReference>
<evidence type="ECO:0000256" key="2">
    <source>
        <dbReference type="ARBA" id="ARBA00022801"/>
    </source>
</evidence>
<feature type="domain" description="PDZ" evidence="4">
    <location>
        <begin position="413"/>
        <end position="478"/>
    </location>
</feature>
<dbReference type="Gene3D" id="2.30.42.10">
    <property type="match status" value="1"/>
</dbReference>
<dbReference type="OrthoDB" id="9758917at2"/>
<sequence>MADMNDPYEPTERPEGAMPPADHPSTGTPPRDQQAFDDGGQQPTSGYGAPWQPASGDGEGSRQPAPYPGPDARTEQLFPAPGSAHGVAPAPGTADGADPSAHGMPAFGPSTHGASAFGAATHAAPAAGGGSHGAPAVGAAAAAPARRRGPGWAGVTGLVALGMLVSSGLTLSGVVAYDQLLGPETAATSQAGSSTEEPSTARPASVSTTDTPDWGTVAEQVSPSAVAIQVATDSGAGEGTGVVLDDNGSILTNNHVVDGARSIQVTMNDGLGYTATVVGTDTTTDLAVIRLDSPPDDLQPATFADSATVEVGQPVMALGTPLGLENTVTTGIISAVDRPVTAGGEDPSGSDATYTSALQTDAAINPGNSGGPLIDAAGQVIGINSSIAGIASSTGQAGSIGLGFAIPSNTATMIAEQLKDSGSADHSFLGVTSSDGTETVGDVSYRGAQVRGVEGGSPAAEAGLREGDLITKVDDTPVGGAAALTGVVRGLPVDSSHTLTVVRDQDEQTLDVTLAGQPS</sequence>
<dbReference type="PROSITE" id="PS50106">
    <property type="entry name" value="PDZ"/>
    <property type="match status" value="1"/>
</dbReference>
<name>A0A2A3YKQ1_9MICO</name>
<feature type="region of interest" description="Disordered" evidence="3">
    <location>
        <begin position="187"/>
        <end position="216"/>
    </location>
</feature>
<comment type="caution">
    <text evidence="5">The sequence shown here is derived from an EMBL/GenBank/DDBJ whole genome shotgun (WGS) entry which is preliminary data.</text>
</comment>
<evidence type="ECO:0000313" key="6">
    <source>
        <dbReference type="Proteomes" id="UP000218598"/>
    </source>
</evidence>
<dbReference type="PRINTS" id="PR00834">
    <property type="entry name" value="PROTEASES2C"/>
</dbReference>
<evidence type="ECO:0000256" key="3">
    <source>
        <dbReference type="SAM" id="MobiDB-lite"/>
    </source>
</evidence>
<gene>
    <name evidence="5" type="ORF">CIK66_04080</name>
</gene>
<feature type="region of interest" description="Disordered" evidence="3">
    <location>
        <begin position="1"/>
        <end position="109"/>
    </location>
</feature>
<dbReference type="EMBL" id="NRGR01000007">
    <property type="protein sequence ID" value="PCC40332.1"/>
    <property type="molecule type" value="Genomic_DNA"/>
</dbReference>
<dbReference type="InterPro" id="IPR001478">
    <property type="entry name" value="PDZ"/>
</dbReference>
<dbReference type="Proteomes" id="UP000218598">
    <property type="component" value="Unassembled WGS sequence"/>
</dbReference>
<dbReference type="AlphaFoldDB" id="A0A2A3YKQ1"/>
<dbReference type="Pfam" id="PF13180">
    <property type="entry name" value="PDZ_2"/>
    <property type="match status" value="1"/>
</dbReference>
<dbReference type="GO" id="GO:0004252">
    <property type="term" value="F:serine-type endopeptidase activity"/>
    <property type="evidence" value="ECO:0007669"/>
    <property type="project" value="InterPro"/>
</dbReference>
<evidence type="ECO:0000313" key="5">
    <source>
        <dbReference type="EMBL" id="PCC40332.1"/>
    </source>
</evidence>
<dbReference type="PANTHER" id="PTHR43343:SF3">
    <property type="entry name" value="PROTEASE DO-LIKE 8, CHLOROPLASTIC"/>
    <property type="match status" value="1"/>
</dbReference>
<proteinExistence type="predicted"/>
<accession>A0A2A3YKQ1</accession>
<reference evidence="5 6" key="1">
    <citation type="journal article" date="2017" name="Elife">
        <title>Extensive horizontal gene transfer in cheese-associated bacteria.</title>
        <authorList>
            <person name="Bonham K.S."/>
            <person name="Wolfe B.E."/>
            <person name="Dutton R.J."/>
        </authorList>
    </citation>
    <scope>NUCLEOTIDE SEQUENCE [LARGE SCALE GENOMIC DNA]</scope>
    <source>
        <strain evidence="5 6">341_9</strain>
    </source>
</reference>
<dbReference type="SUPFAM" id="SSF50494">
    <property type="entry name" value="Trypsin-like serine proteases"/>
    <property type="match status" value="1"/>
</dbReference>
<keyword evidence="1 5" id="KW-0645">Protease</keyword>
<dbReference type="Gene3D" id="2.40.10.120">
    <property type="match status" value="1"/>
</dbReference>
<dbReference type="InterPro" id="IPR009003">
    <property type="entry name" value="Peptidase_S1_PA"/>
</dbReference>
<dbReference type="RefSeq" id="WP_096163320.1">
    <property type="nucleotide sequence ID" value="NZ_JBQCXU010000004.1"/>
</dbReference>
<evidence type="ECO:0000259" key="4">
    <source>
        <dbReference type="PROSITE" id="PS50106"/>
    </source>
</evidence>
<feature type="compositionally biased region" description="Low complexity" evidence="3">
    <location>
        <begin position="86"/>
        <end position="101"/>
    </location>
</feature>
<organism evidence="5 6">
    <name type="scientific">Brachybacterium alimentarium</name>
    <dbReference type="NCBI Taxonomy" id="47845"/>
    <lineage>
        <taxon>Bacteria</taxon>
        <taxon>Bacillati</taxon>
        <taxon>Actinomycetota</taxon>
        <taxon>Actinomycetes</taxon>
        <taxon>Micrococcales</taxon>
        <taxon>Dermabacteraceae</taxon>
        <taxon>Brachybacterium</taxon>
    </lineage>
</organism>
<keyword evidence="2" id="KW-0378">Hydrolase</keyword>
<dbReference type="InterPro" id="IPR001940">
    <property type="entry name" value="Peptidase_S1C"/>
</dbReference>
<dbReference type="SUPFAM" id="SSF50156">
    <property type="entry name" value="PDZ domain-like"/>
    <property type="match status" value="1"/>
</dbReference>
<protein>
    <submittedName>
        <fullName evidence="5">Serine protease</fullName>
    </submittedName>
</protein>
<dbReference type="InterPro" id="IPR036034">
    <property type="entry name" value="PDZ_sf"/>
</dbReference>
<dbReference type="SMART" id="SM00228">
    <property type="entry name" value="PDZ"/>
    <property type="match status" value="1"/>
</dbReference>
<dbReference type="PANTHER" id="PTHR43343">
    <property type="entry name" value="PEPTIDASE S12"/>
    <property type="match status" value="1"/>
</dbReference>